<dbReference type="AlphaFoldDB" id="A0A1G8BX03"/>
<dbReference type="Proteomes" id="UP000199705">
    <property type="component" value="Unassembled WGS sequence"/>
</dbReference>
<keyword evidence="2" id="KW-0805">Transcription regulation</keyword>
<gene>
    <name evidence="7" type="ORF">SAMN05192573_10971</name>
</gene>
<dbReference type="InterPro" id="IPR014327">
    <property type="entry name" value="RNA_pol_sigma70_bacteroid"/>
</dbReference>
<evidence type="ECO:0000259" key="5">
    <source>
        <dbReference type="Pfam" id="PF04542"/>
    </source>
</evidence>
<dbReference type="RefSeq" id="WP_091169963.1">
    <property type="nucleotide sequence ID" value="NZ_FNCG01000009.1"/>
</dbReference>
<sequence>MNETTIQDLLQKIAFEDDQQAFKVLYFQYYKRLYNLASFYVRSAEATEEVVNDTFISIWSRRKLLADITDFTSYIYKAVKNKSLNFLKQRNFPIHFNIDDVKAEIEDVTLNIEDQMIVADFQLLIEHAVNSLPPQCKLVFKMIKEDGLPHKEVAELLNLSVRTIEYHMSIALKKLSESLNYKKNAPLVSSK</sequence>
<dbReference type="STRING" id="551996.SAMN05192573_10971"/>
<dbReference type="GO" id="GO:0003677">
    <property type="term" value="F:DNA binding"/>
    <property type="evidence" value="ECO:0007669"/>
    <property type="project" value="InterPro"/>
</dbReference>
<dbReference type="InterPro" id="IPR039425">
    <property type="entry name" value="RNA_pol_sigma-70-like"/>
</dbReference>
<evidence type="ECO:0000256" key="2">
    <source>
        <dbReference type="ARBA" id="ARBA00023015"/>
    </source>
</evidence>
<dbReference type="InterPro" id="IPR013324">
    <property type="entry name" value="RNA_pol_sigma_r3/r4-like"/>
</dbReference>
<feature type="domain" description="RNA polymerase sigma factor 70 region 4 type 2" evidence="6">
    <location>
        <begin position="124"/>
        <end position="175"/>
    </location>
</feature>
<dbReference type="InterPro" id="IPR013325">
    <property type="entry name" value="RNA_pol_sigma_r2"/>
</dbReference>
<dbReference type="PANTHER" id="PTHR43133">
    <property type="entry name" value="RNA POLYMERASE ECF-TYPE SIGMA FACTO"/>
    <property type="match status" value="1"/>
</dbReference>
<dbReference type="PANTHER" id="PTHR43133:SF46">
    <property type="entry name" value="RNA POLYMERASE SIGMA-70 FACTOR ECF SUBFAMILY"/>
    <property type="match status" value="1"/>
</dbReference>
<dbReference type="Gene3D" id="1.10.10.10">
    <property type="entry name" value="Winged helix-like DNA-binding domain superfamily/Winged helix DNA-binding domain"/>
    <property type="match status" value="1"/>
</dbReference>
<dbReference type="Pfam" id="PF04542">
    <property type="entry name" value="Sigma70_r2"/>
    <property type="match status" value="1"/>
</dbReference>
<feature type="domain" description="RNA polymerase sigma-70 region 2" evidence="5">
    <location>
        <begin position="25"/>
        <end position="91"/>
    </location>
</feature>
<evidence type="ECO:0000259" key="6">
    <source>
        <dbReference type="Pfam" id="PF08281"/>
    </source>
</evidence>
<dbReference type="GO" id="GO:0016987">
    <property type="term" value="F:sigma factor activity"/>
    <property type="evidence" value="ECO:0007669"/>
    <property type="project" value="UniProtKB-KW"/>
</dbReference>
<dbReference type="NCBIfam" id="TIGR02985">
    <property type="entry name" value="Sig70_bacteroi1"/>
    <property type="match status" value="1"/>
</dbReference>
<organism evidence="7 8">
    <name type="scientific">Mucilaginibacter gossypii</name>
    <dbReference type="NCBI Taxonomy" id="551996"/>
    <lineage>
        <taxon>Bacteria</taxon>
        <taxon>Pseudomonadati</taxon>
        <taxon>Bacteroidota</taxon>
        <taxon>Sphingobacteriia</taxon>
        <taxon>Sphingobacteriales</taxon>
        <taxon>Sphingobacteriaceae</taxon>
        <taxon>Mucilaginibacter</taxon>
    </lineage>
</organism>
<protein>
    <submittedName>
        <fullName evidence="7">RNA polymerase sigma-70 factor, ECF subfamily</fullName>
    </submittedName>
</protein>
<evidence type="ECO:0000256" key="1">
    <source>
        <dbReference type="ARBA" id="ARBA00010641"/>
    </source>
</evidence>
<evidence type="ECO:0000256" key="4">
    <source>
        <dbReference type="ARBA" id="ARBA00023163"/>
    </source>
</evidence>
<keyword evidence="8" id="KW-1185">Reference proteome</keyword>
<dbReference type="EMBL" id="FNCG01000009">
    <property type="protein sequence ID" value="SDH37240.1"/>
    <property type="molecule type" value="Genomic_DNA"/>
</dbReference>
<dbReference type="Gene3D" id="1.10.1740.10">
    <property type="match status" value="1"/>
</dbReference>
<evidence type="ECO:0000313" key="7">
    <source>
        <dbReference type="EMBL" id="SDH37240.1"/>
    </source>
</evidence>
<reference evidence="8" key="1">
    <citation type="submission" date="2016-10" db="EMBL/GenBank/DDBJ databases">
        <authorList>
            <person name="Varghese N."/>
            <person name="Submissions S."/>
        </authorList>
    </citation>
    <scope>NUCLEOTIDE SEQUENCE [LARGE SCALE GENOMIC DNA]</scope>
    <source>
        <strain evidence="8">Gh-67</strain>
    </source>
</reference>
<keyword evidence="3" id="KW-0731">Sigma factor</keyword>
<dbReference type="SUPFAM" id="SSF88659">
    <property type="entry name" value="Sigma3 and sigma4 domains of RNA polymerase sigma factors"/>
    <property type="match status" value="1"/>
</dbReference>
<accession>A0A1G8BX03</accession>
<dbReference type="InterPro" id="IPR036388">
    <property type="entry name" value="WH-like_DNA-bd_sf"/>
</dbReference>
<name>A0A1G8BX03_9SPHI</name>
<comment type="similarity">
    <text evidence="1">Belongs to the sigma-70 factor family. ECF subfamily.</text>
</comment>
<dbReference type="NCBIfam" id="TIGR02937">
    <property type="entry name" value="sigma70-ECF"/>
    <property type="match status" value="1"/>
</dbReference>
<keyword evidence="4" id="KW-0804">Transcription</keyword>
<proteinExistence type="inferred from homology"/>
<dbReference type="InterPro" id="IPR007627">
    <property type="entry name" value="RNA_pol_sigma70_r2"/>
</dbReference>
<dbReference type="Pfam" id="PF08281">
    <property type="entry name" value="Sigma70_r4_2"/>
    <property type="match status" value="1"/>
</dbReference>
<dbReference type="SUPFAM" id="SSF88946">
    <property type="entry name" value="Sigma2 domain of RNA polymerase sigma factors"/>
    <property type="match status" value="1"/>
</dbReference>
<dbReference type="GO" id="GO:0006352">
    <property type="term" value="P:DNA-templated transcription initiation"/>
    <property type="evidence" value="ECO:0007669"/>
    <property type="project" value="InterPro"/>
</dbReference>
<dbReference type="InterPro" id="IPR014284">
    <property type="entry name" value="RNA_pol_sigma-70_dom"/>
</dbReference>
<dbReference type="InterPro" id="IPR013249">
    <property type="entry name" value="RNA_pol_sigma70_r4_t2"/>
</dbReference>
<evidence type="ECO:0000256" key="3">
    <source>
        <dbReference type="ARBA" id="ARBA00023082"/>
    </source>
</evidence>
<evidence type="ECO:0000313" key="8">
    <source>
        <dbReference type="Proteomes" id="UP000199705"/>
    </source>
</evidence>